<dbReference type="CTD" id="3569"/>
<dbReference type="SMART" id="SM00126">
    <property type="entry name" value="IL6"/>
    <property type="match status" value="1"/>
</dbReference>
<dbReference type="Proteomes" id="UP000515159">
    <property type="component" value="Chromosome 2"/>
</dbReference>
<comment type="subcellular location">
    <subcellularLocation>
        <location evidence="1">Secreted</location>
    </subcellularLocation>
</comment>
<dbReference type="GO" id="GO:0005896">
    <property type="term" value="C:interleukin-6 receptor complex"/>
    <property type="evidence" value="ECO:0007669"/>
    <property type="project" value="TreeGrafter"/>
</dbReference>
<dbReference type="PROSITE" id="PS00254">
    <property type="entry name" value="INTERLEUKIN_6"/>
    <property type="match status" value="1"/>
</dbReference>
<gene>
    <name evidence="11" type="primary">IL6</name>
</gene>
<dbReference type="GO" id="GO:0046427">
    <property type="term" value="P:positive regulation of receptor signaling pathway via JAK-STAT"/>
    <property type="evidence" value="ECO:0007669"/>
    <property type="project" value="TreeGrafter"/>
</dbReference>
<dbReference type="InParanoid" id="A0A6P8PCP2"/>
<dbReference type="PANTHER" id="PTHR48494">
    <property type="entry name" value="INTERLEUKIN-6"/>
    <property type="match status" value="1"/>
</dbReference>
<evidence type="ECO:0000256" key="1">
    <source>
        <dbReference type="ARBA" id="ARBA00004613"/>
    </source>
</evidence>
<comment type="similarity">
    <text evidence="2">Belongs to the IL-6 superfamily.</text>
</comment>
<evidence type="ECO:0000256" key="7">
    <source>
        <dbReference type="ARBA" id="ARBA00023030"/>
    </source>
</evidence>
<dbReference type="RefSeq" id="XP_033786777.1">
    <property type="nucleotide sequence ID" value="XM_033930886.1"/>
</dbReference>
<dbReference type="InterPro" id="IPR009079">
    <property type="entry name" value="4_helix_cytokine-like_core"/>
</dbReference>
<evidence type="ECO:0000313" key="10">
    <source>
        <dbReference type="Proteomes" id="UP000515159"/>
    </source>
</evidence>
<protein>
    <recommendedName>
        <fullName evidence="3">Interleukin-6</fullName>
    </recommendedName>
</protein>
<dbReference type="Gene3D" id="1.20.1250.10">
    <property type="match status" value="1"/>
</dbReference>
<evidence type="ECO:0000256" key="8">
    <source>
        <dbReference type="ARBA" id="ARBA00023157"/>
    </source>
</evidence>
<dbReference type="FunCoup" id="A0A6P8PCP2">
    <property type="interactions" value="924"/>
</dbReference>
<dbReference type="PANTHER" id="PTHR48494:SF1">
    <property type="entry name" value="INTERLEUKIN-6"/>
    <property type="match status" value="1"/>
</dbReference>
<organism evidence="10 11">
    <name type="scientific">Geotrypetes seraphini</name>
    <name type="common">Gaboon caecilian</name>
    <name type="synonym">Caecilia seraphini</name>
    <dbReference type="NCBI Taxonomy" id="260995"/>
    <lineage>
        <taxon>Eukaryota</taxon>
        <taxon>Metazoa</taxon>
        <taxon>Chordata</taxon>
        <taxon>Craniata</taxon>
        <taxon>Vertebrata</taxon>
        <taxon>Euteleostomi</taxon>
        <taxon>Amphibia</taxon>
        <taxon>Gymnophiona</taxon>
        <taxon>Geotrypetes</taxon>
    </lineage>
</organism>
<dbReference type="GO" id="GO:0006953">
    <property type="term" value="P:acute-phase response"/>
    <property type="evidence" value="ECO:0007669"/>
    <property type="project" value="UniProtKB-KW"/>
</dbReference>
<dbReference type="InterPro" id="IPR030473">
    <property type="entry name" value="IL6/GCSF/MGF_CS"/>
</dbReference>
<dbReference type="PRINTS" id="PR00434">
    <property type="entry name" value="INTERLEUKIN6"/>
</dbReference>
<keyword evidence="5" id="KW-0202">Cytokine</keyword>
<evidence type="ECO:0000256" key="3">
    <source>
        <dbReference type="ARBA" id="ARBA00019464"/>
    </source>
</evidence>
<dbReference type="GO" id="GO:0005138">
    <property type="term" value="F:interleukin-6 receptor binding"/>
    <property type="evidence" value="ECO:0007669"/>
    <property type="project" value="InterPro"/>
</dbReference>
<proteinExistence type="inferred from homology"/>
<dbReference type="PRINTS" id="PR00433">
    <property type="entry name" value="IL6GCSFMGF"/>
</dbReference>
<dbReference type="InterPro" id="IPR003574">
    <property type="entry name" value="IL-6-like"/>
</dbReference>
<dbReference type="GeneID" id="117354071"/>
<dbReference type="SUPFAM" id="SSF47266">
    <property type="entry name" value="4-helical cytokines"/>
    <property type="match status" value="1"/>
</dbReference>
<dbReference type="Pfam" id="PF00489">
    <property type="entry name" value="IL6"/>
    <property type="match status" value="1"/>
</dbReference>
<sequence>MEVLLQNNLDLPKIREEDGCFRSAFKREKCLKKISSGLKEFKKYLVAVERTFATEGELSVSLQRKTEYLAVMVKLQMKNPSSVPVTDEEAFTNYFLPKNPWLKKVVTRLILRDFTLFIEKTIRAIRFLSTRRNLDI</sequence>
<dbReference type="KEGG" id="gsh:117354071"/>
<dbReference type="GO" id="GO:0030154">
    <property type="term" value="P:cell differentiation"/>
    <property type="evidence" value="ECO:0007669"/>
    <property type="project" value="InterPro"/>
</dbReference>
<evidence type="ECO:0000256" key="9">
    <source>
        <dbReference type="ARBA" id="ARBA00023441"/>
    </source>
</evidence>
<evidence type="ECO:0000313" key="11">
    <source>
        <dbReference type="RefSeq" id="XP_033786777.1"/>
    </source>
</evidence>
<dbReference type="OrthoDB" id="8943569at2759"/>
<keyword evidence="6" id="KW-0964">Secreted</keyword>
<evidence type="ECO:0000256" key="4">
    <source>
        <dbReference type="ARBA" id="ARBA00022486"/>
    </source>
</evidence>
<dbReference type="GO" id="GO:0008083">
    <property type="term" value="F:growth factor activity"/>
    <property type="evidence" value="ECO:0007669"/>
    <property type="project" value="UniProtKB-KW"/>
</dbReference>
<evidence type="ECO:0000256" key="6">
    <source>
        <dbReference type="ARBA" id="ARBA00022525"/>
    </source>
</evidence>
<reference evidence="11" key="1">
    <citation type="submission" date="2025-08" db="UniProtKB">
        <authorList>
            <consortium name="RefSeq"/>
        </authorList>
    </citation>
    <scope>IDENTIFICATION</scope>
</reference>
<dbReference type="GO" id="GO:0005125">
    <property type="term" value="F:cytokine activity"/>
    <property type="evidence" value="ECO:0007669"/>
    <property type="project" value="UniProtKB-KW"/>
</dbReference>
<accession>A0A6P8PCP2</accession>
<keyword evidence="4" id="KW-0011">Acute phase</keyword>
<comment type="function">
    <text evidence="9">Cytokine with a wide variety of biological functions in immunity, tissue regeneration, and metabolism. Binds to IL6R, then the complex associates to the signaling subunit IL6ST/gp130 to trigger the intracellular IL6-signaling pathway. The interaction with the membrane-bound IL6R and IL6ST stimulates 'classic signaling', whereas the binding of IL6 and soluble IL6R to IL6ST stimulates 'trans-signaling'. Alternatively, 'cluster signaling' occurs when membrane-bound IL6:IL6R complexes on transmitter cells activate IL6ST receptors on neighboring receiver cells.</text>
</comment>
<keyword evidence="8" id="KW-1015">Disulfide bond</keyword>
<dbReference type="GO" id="GO:0005615">
    <property type="term" value="C:extracellular space"/>
    <property type="evidence" value="ECO:0007669"/>
    <property type="project" value="UniProtKB-KW"/>
</dbReference>
<evidence type="ECO:0000256" key="5">
    <source>
        <dbReference type="ARBA" id="ARBA00022514"/>
    </source>
</evidence>
<dbReference type="AlphaFoldDB" id="A0A6P8PCP2"/>
<dbReference type="InterPro" id="IPR030474">
    <property type="entry name" value="IL-6/GCSF/MGF"/>
</dbReference>
<name>A0A6P8PCP2_GEOSA</name>
<keyword evidence="7" id="KW-0339">Growth factor</keyword>
<dbReference type="GO" id="GO:0006955">
    <property type="term" value="P:immune response"/>
    <property type="evidence" value="ECO:0007669"/>
    <property type="project" value="InterPro"/>
</dbReference>
<keyword evidence="10" id="KW-1185">Reference proteome</keyword>
<evidence type="ECO:0000256" key="2">
    <source>
        <dbReference type="ARBA" id="ARBA00007432"/>
    </source>
</evidence>